<dbReference type="EMBL" id="CP012747">
    <property type="protein sequence ID" value="ALL67075.1"/>
    <property type="molecule type" value="Genomic_DNA"/>
</dbReference>
<dbReference type="AlphaFoldDB" id="A0A0P0RF85"/>
<evidence type="ECO:0000313" key="2">
    <source>
        <dbReference type="Proteomes" id="UP000019146"/>
    </source>
</evidence>
<gene>
    <name evidence="1" type="ORF">K788_0008248</name>
</gene>
<evidence type="ECO:0000313" key="1">
    <source>
        <dbReference type="EMBL" id="ALL67075.1"/>
    </source>
</evidence>
<name>A0A0P0RF85_9BURK</name>
<organism evidence="1 2">
    <name type="scientific">Paraburkholderia caribensis MBA4</name>
    <dbReference type="NCBI Taxonomy" id="1323664"/>
    <lineage>
        <taxon>Bacteria</taxon>
        <taxon>Pseudomonadati</taxon>
        <taxon>Pseudomonadota</taxon>
        <taxon>Betaproteobacteria</taxon>
        <taxon>Burkholderiales</taxon>
        <taxon>Burkholderiaceae</taxon>
        <taxon>Paraburkholderia</taxon>
    </lineage>
</organism>
<reference evidence="1 2" key="1">
    <citation type="journal article" date="2014" name="Genome Announc.">
        <title>Draft Genome Sequence of the Haloacid-Degrading Burkholderia caribensis Strain MBA4.</title>
        <authorList>
            <person name="Pan Y."/>
            <person name="Kong K.F."/>
            <person name="Tsang J.S."/>
        </authorList>
    </citation>
    <scope>NUCLEOTIDE SEQUENCE [LARGE SCALE GENOMIC DNA]</scope>
    <source>
        <strain evidence="1 2">MBA4</strain>
    </source>
</reference>
<protein>
    <submittedName>
        <fullName evidence="1">Uncharacterized protein</fullName>
    </submittedName>
</protein>
<accession>A0A0P0RF85</accession>
<sequence length="42" mass="4669">MLCHPVSKEWASVCDEMHDDVSELAEQCLTACEANGPQRPTH</sequence>
<dbReference type="Proteomes" id="UP000019146">
    <property type="component" value="Chromosome 2"/>
</dbReference>
<proteinExistence type="predicted"/>
<dbReference type="KEGG" id="bcai:K788_0008248"/>